<dbReference type="CDD" id="cd02252">
    <property type="entry name" value="nylC_like"/>
    <property type="match status" value="1"/>
</dbReference>
<dbReference type="SUPFAM" id="SSF56266">
    <property type="entry name" value="DmpA/ArgJ-like"/>
    <property type="match status" value="1"/>
</dbReference>
<dbReference type="AlphaFoldDB" id="A0A6J6C666"/>
<protein>
    <submittedName>
        <fullName evidence="2">Unannotated protein</fullName>
    </submittedName>
</protein>
<evidence type="ECO:0000256" key="1">
    <source>
        <dbReference type="ARBA" id="ARBA00007068"/>
    </source>
</evidence>
<gene>
    <name evidence="2" type="ORF">UFOPK1493_00726</name>
</gene>
<sequence length="330" mass="32800">MPGVLVGQVTARRRGWRTGTTVVLTSAGAVGGVDVRGGGPGTHETDLLRPDNLVQHVHAVCLTGGSAYGLATTTGVMDELERRGVGFPVGSGATTGVVPIVPAAVIYDLGRGGAVANRPTADFGARAVRAARRAVAEGAVGAGTGAVAGTLQGGVGTASTVLANGVVVGAIAVVNSVGSLVDPASGMPWTPTAHRVRRPPADERAALAGRLESAASPLNTTIGVVATSMPLTKAECQRVASVAHDGIARAIRPAHTLFDGDTVFALSTGVGAPGPVDASAARARATELNAVAEAGARCFAIACTRALLEAESVPGGPPSYRDLCPGALRH</sequence>
<evidence type="ECO:0000313" key="2">
    <source>
        <dbReference type="EMBL" id="CAB4546575.1"/>
    </source>
</evidence>
<dbReference type="Gene3D" id="3.60.70.12">
    <property type="entry name" value="L-amino peptidase D-ALA esterase/amidase"/>
    <property type="match status" value="1"/>
</dbReference>
<dbReference type="EMBL" id="CAEZSR010000016">
    <property type="protein sequence ID" value="CAB4546575.1"/>
    <property type="molecule type" value="Genomic_DNA"/>
</dbReference>
<dbReference type="PANTHER" id="PTHR36512">
    <property type="entry name" value="D-AMINOPEPTIDASE"/>
    <property type="match status" value="1"/>
</dbReference>
<proteinExistence type="inferred from homology"/>
<reference evidence="2" key="1">
    <citation type="submission" date="2020-05" db="EMBL/GenBank/DDBJ databases">
        <authorList>
            <person name="Chiriac C."/>
            <person name="Salcher M."/>
            <person name="Ghai R."/>
            <person name="Kavagutti S V."/>
        </authorList>
    </citation>
    <scope>NUCLEOTIDE SEQUENCE</scope>
</reference>
<organism evidence="2">
    <name type="scientific">freshwater metagenome</name>
    <dbReference type="NCBI Taxonomy" id="449393"/>
    <lineage>
        <taxon>unclassified sequences</taxon>
        <taxon>metagenomes</taxon>
        <taxon>ecological metagenomes</taxon>
    </lineage>
</organism>
<dbReference type="Pfam" id="PF03576">
    <property type="entry name" value="Peptidase_S58"/>
    <property type="match status" value="1"/>
</dbReference>
<dbReference type="InterPro" id="IPR005321">
    <property type="entry name" value="Peptidase_S58_DmpA"/>
</dbReference>
<dbReference type="InterPro" id="IPR016117">
    <property type="entry name" value="ArgJ-like_dom_sf"/>
</dbReference>
<comment type="similarity">
    <text evidence="1">Belongs to the peptidase S58 family.</text>
</comment>
<dbReference type="GO" id="GO:0004177">
    <property type="term" value="F:aminopeptidase activity"/>
    <property type="evidence" value="ECO:0007669"/>
    <property type="project" value="TreeGrafter"/>
</dbReference>
<name>A0A6J6C666_9ZZZZ</name>
<accession>A0A6J6C666</accession>
<dbReference type="PANTHER" id="PTHR36512:SF3">
    <property type="entry name" value="BLR5678 PROTEIN"/>
    <property type="match status" value="1"/>
</dbReference>